<evidence type="ECO:0000313" key="2">
    <source>
        <dbReference type="Proteomes" id="UP000441399"/>
    </source>
</evidence>
<proteinExistence type="predicted"/>
<dbReference type="EMBL" id="CACSIO010000001">
    <property type="protein sequence ID" value="CAA0085112.1"/>
    <property type="molecule type" value="Genomic_DNA"/>
</dbReference>
<accession>A0A5S9N7K4</accession>
<dbReference type="AlphaFoldDB" id="A0A5S9N7K4"/>
<name>A0A5S9N7K4_9GAMM</name>
<evidence type="ECO:0000313" key="1">
    <source>
        <dbReference type="EMBL" id="CAA0085112.1"/>
    </source>
</evidence>
<dbReference type="Proteomes" id="UP000441399">
    <property type="component" value="Unassembled WGS sequence"/>
</dbReference>
<reference evidence="1 2" key="1">
    <citation type="submission" date="2019-11" db="EMBL/GenBank/DDBJ databases">
        <authorList>
            <person name="Holert J."/>
        </authorList>
    </citation>
    <scope>NUCLEOTIDE SEQUENCE [LARGE SCALE GENOMIC DNA]</scope>
    <source>
        <strain evidence="1">SB11_3</strain>
    </source>
</reference>
<dbReference type="Gene3D" id="3.30.1460.10">
    <property type="match status" value="1"/>
</dbReference>
<organism evidence="1 2">
    <name type="scientific">BD1-7 clade bacterium</name>
    <dbReference type="NCBI Taxonomy" id="2029982"/>
    <lineage>
        <taxon>Bacteria</taxon>
        <taxon>Pseudomonadati</taxon>
        <taxon>Pseudomonadota</taxon>
        <taxon>Gammaproteobacteria</taxon>
        <taxon>Cellvibrionales</taxon>
        <taxon>Spongiibacteraceae</taxon>
        <taxon>BD1-7 clade</taxon>
    </lineage>
</organism>
<protein>
    <submittedName>
        <fullName evidence="1">Uncharacterized protein</fullName>
    </submittedName>
</protein>
<gene>
    <name evidence="1" type="ORF">OPDIPICF_00775</name>
</gene>
<dbReference type="OrthoDB" id="9872682at2"/>
<sequence>MLKVLKKAITQQVKESNLGSSNNPLLKKVMDSVGLSTLGNPNPFPNTETDKIFSYALELGWTTLEAHSETYLVSDFALGDERYQRVHFFVRSISSDETIIQITSPAAALSAVEPDDIQNFANELLHKNSLSTNLGWAIEDIGDTPHIIATKELLFNTMDSAEFEHATYAIAFAADEMEARFGADNF</sequence>
<keyword evidence="2" id="KW-1185">Reference proteome</keyword>